<gene>
    <name evidence="2" type="ORF">LCPAC304_04630</name>
</gene>
<dbReference type="InterPro" id="IPR036047">
    <property type="entry name" value="F-box-like_dom_sf"/>
</dbReference>
<proteinExistence type="predicted"/>
<name>A0A481Z936_9VIRU</name>
<accession>A0A481Z936</accession>
<reference evidence="2" key="1">
    <citation type="journal article" date="2019" name="MBio">
        <title>Virus Genomes from Deep Sea Sediments Expand the Ocean Megavirome and Support Independent Origins of Viral Gigantism.</title>
        <authorList>
            <person name="Backstrom D."/>
            <person name="Yutin N."/>
            <person name="Jorgensen S.L."/>
            <person name="Dharamshi J."/>
            <person name="Homa F."/>
            <person name="Zaremba-Niedwiedzka K."/>
            <person name="Spang A."/>
            <person name="Wolf Y.I."/>
            <person name="Koonin E.V."/>
            <person name="Ettema T.J."/>
        </authorList>
    </citation>
    <scope>NUCLEOTIDE SEQUENCE</scope>
</reference>
<dbReference type="Gene3D" id="1.20.1280.50">
    <property type="match status" value="1"/>
</dbReference>
<organism evidence="2">
    <name type="scientific">Pithovirus LCPAC304</name>
    <dbReference type="NCBI Taxonomy" id="2506594"/>
    <lineage>
        <taxon>Viruses</taxon>
        <taxon>Pithoviruses</taxon>
    </lineage>
</organism>
<protein>
    <submittedName>
        <fullName evidence="2">F-box-like protein</fullName>
    </submittedName>
</protein>
<dbReference type="InterPro" id="IPR001810">
    <property type="entry name" value="F-box_dom"/>
</dbReference>
<dbReference type="EMBL" id="MK500567">
    <property type="protein sequence ID" value="QBK92116.1"/>
    <property type="molecule type" value="Genomic_DNA"/>
</dbReference>
<feature type="domain" description="F-box" evidence="1">
    <location>
        <begin position="6"/>
        <end position="53"/>
    </location>
</feature>
<dbReference type="SUPFAM" id="SSF81383">
    <property type="entry name" value="F-box domain"/>
    <property type="match status" value="1"/>
</dbReference>
<dbReference type="PROSITE" id="PS50181">
    <property type="entry name" value="FBOX"/>
    <property type="match status" value="1"/>
</dbReference>
<evidence type="ECO:0000313" key="2">
    <source>
        <dbReference type="EMBL" id="QBK92116.1"/>
    </source>
</evidence>
<evidence type="ECO:0000259" key="1">
    <source>
        <dbReference type="PROSITE" id="PS50181"/>
    </source>
</evidence>
<sequence length="211" mass="24769">MEIVEPSDLLRLPYELQLQIAMDLDTQSVLNLCSSARMLNSTLCKDESFWKTKYTRDFGPEKLYSRMTWLDNYKLKIATIKHFEILEIWDGELEMDRSYLKGTAGGNTFLISDIEDELFREFERGKTVENILGRLENILDSRGTFEVGYNDLFLAYNSVEDRVRPYYHVGYALHFDESMAQIPLSEREAFNLVNAFYTYYLSKEDPLSLLR</sequence>